<reference evidence="2 3" key="1">
    <citation type="submission" date="2019-06" db="EMBL/GenBank/DDBJ databases">
        <title>Whole genome shotgun sequence of Streptomyces cacaoi subsp. cacaoi NBRC 12748.</title>
        <authorList>
            <person name="Hosoyama A."/>
            <person name="Uohara A."/>
            <person name="Ohji S."/>
            <person name="Ichikawa N."/>
        </authorList>
    </citation>
    <scope>NUCLEOTIDE SEQUENCE [LARGE SCALE GENOMIC DNA]</scope>
    <source>
        <strain evidence="2 3">NBRC 12748</strain>
    </source>
</reference>
<dbReference type="AlphaFoldDB" id="A0A4Y3QZ50"/>
<keyword evidence="3" id="KW-1185">Reference proteome</keyword>
<dbReference type="Proteomes" id="UP000319210">
    <property type="component" value="Unassembled WGS sequence"/>
</dbReference>
<organism evidence="2 3">
    <name type="scientific">Streptomyces cacaoi</name>
    <dbReference type="NCBI Taxonomy" id="1898"/>
    <lineage>
        <taxon>Bacteria</taxon>
        <taxon>Bacillati</taxon>
        <taxon>Actinomycetota</taxon>
        <taxon>Actinomycetes</taxon>
        <taxon>Kitasatosporales</taxon>
        <taxon>Streptomycetaceae</taxon>
        <taxon>Streptomyces</taxon>
    </lineage>
</organism>
<dbReference type="InterPro" id="IPR021527">
    <property type="entry name" value="DUF2795"/>
</dbReference>
<accession>A0A4Y3QZ50</accession>
<evidence type="ECO:0000313" key="2">
    <source>
        <dbReference type="EMBL" id="GEB49863.1"/>
    </source>
</evidence>
<dbReference type="EMBL" id="BJMM01000009">
    <property type="protein sequence ID" value="GEB49863.1"/>
    <property type="molecule type" value="Genomic_DNA"/>
</dbReference>
<evidence type="ECO:0000313" key="3">
    <source>
        <dbReference type="Proteomes" id="UP000319210"/>
    </source>
</evidence>
<gene>
    <name evidence="2" type="ORF">SCA03_24140</name>
</gene>
<feature type="region of interest" description="Disordered" evidence="1">
    <location>
        <begin position="1"/>
        <end position="82"/>
    </location>
</feature>
<evidence type="ECO:0008006" key="4">
    <source>
        <dbReference type="Google" id="ProtNLM"/>
    </source>
</evidence>
<feature type="compositionally biased region" description="Basic and acidic residues" evidence="1">
    <location>
        <begin position="66"/>
        <end position="82"/>
    </location>
</feature>
<protein>
    <recommendedName>
        <fullName evidence="4">DUF2795 domain-containing protein</fullName>
    </recommendedName>
</protein>
<sequence>MGPVNGGGPREHRAPQGAPRLTASAPAAGPARRAAPDDPRTHPGATMSDVDPIEVQQALKGASYPTDRKTLTDVARRNKAQDEVVDRISRLRSDRIEGPDQVEKEMFDR</sequence>
<proteinExistence type="predicted"/>
<evidence type="ECO:0000256" key="1">
    <source>
        <dbReference type="SAM" id="MobiDB-lite"/>
    </source>
</evidence>
<name>A0A4Y3QZ50_STRCI</name>
<feature type="compositionally biased region" description="Low complexity" evidence="1">
    <location>
        <begin position="23"/>
        <end position="33"/>
    </location>
</feature>
<dbReference type="Pfam" id="PF11387">
    <property type="entry name" value="DUF2795"/>
    <property type="match status" value="1"/>
</dbReference>
<comment type="caution">
    <text evidence="2">The sequence shown here is derived from an EMBL/GenBank/DDBJ whole genome shotgun (WGS) entry which is preliminary data.</text>
</comment>